<proteinExistence type="predicted"/>
<name>A0A7X8GZF3_9LACT</name>
<reference evidence="1 2" key="1">
    <citation type="journal article" date="2020" name="Biotechnol. Biofuels">
        <title>New insights from the biogas microbiome by comprehensive genome-resolved metagenomics of nearly 1600 species originating from multiple anaerobic digesters.</title>
        <authorList>
            <person name="Campanaro S."/>
            <person name="Treu L."/>
            <person name="Rodriguez-R L.M."/>
            <person name="Kovalovszki A."/>
            <person name="Ziels R.M."/>
            <person name="Maus I."/>
            <person name="Zhu X."/>
            <person name="Kougias P.G."/>
            <person name="Basile A."/>
            <person name="Luo G."/>
            <person name="Schluter A."/>
            <person name="Konstantinidis K.T."/>
            <person name="Angelidaki I."/>
        </authorList>
    </citation>
    <scope>NUCLEOTIDE SEQUENCE [LARGE SCALE GENOMIC DNA]</scope>
    <source>
        <strain evidence="1">AS23ysBPME_34</strain>
    </source>
</reference>
<gene>
    <name evidence="1" type="ORF">GX355_01985</name>
</gene>
<accession>A0A7X8GZF3</accession>
<dbReference type="Proteomes" id="UP000541058">
    <property type="component" value="Unassembled WGS sequence"/>
</dbReference>
<sequence length="77" mass="8814">MKTDKDDNAYFLYELPDGSACYTHFDTKELGHGVRWIAYHEDCEAKGMVLPATAESEGYTAEMAKGKRKRLKIILKR</sequence>
<protein>
    <submittedName>
        <fullName evidence="1">Uncharacterized protein</fullName>
    </submittedName>
</protein>
<evidence type="ECO:0000313" key="1">
    <source>
        <dbReference type="EMBL" id="NLJ17608.1"/>
    </source>
</evidence>
<dbReference type="RefSeq" id="WP_276646368.1">
    <property type="nucleotide sequence ID" value="NZ_JAAYSM010000059.1"/>
</dbReference>
<organism evidence="1 2">
    <name type="scientific">Globicatella sulfidifaciens</name>
    <dbReference type="NCBI Taxonomy" id="136093"/>
    <lineage>
        <taxon>Bacteria</taxon>
        <taxon>Bacillati</taxon>
        <taxon>Bacillota</taxon>
        <taxon>Bacilli</taxon>
        <taxon>Lactobacillales</taxon>
        <taxon>Aerococcaceae</taxon>
        <taxon>Globicatella</taxon>
    </lineage>
</organism>
<dbReference type="AlphaFoldDB" id="A0A7X8GZF3"/>
<comment type="caution">
    <text evidence="1">The sequence shown here is derived from an EMBL/GenBank/DDBJ whole genome shotgun (WGS) entry which is preliminary data.</text>
</comment>
<evidence type="ECO:0000313" key="2">
    <source>
        <dbReference type="Proteomes" id="UP000541058"/>
    </source>
</evidence>
<dbReference type="EMBL" id="JAAYSM010000059">
    <property type="protein sequence ID" value="NLJ17608.1"/>
    <property type="molecule type" value="Genomic_DNA"/>
</dbReference>